<dbReference type="InterPro" id="IPR008323">
    <property type="entry name" value="UCP033563"/>
</dbReference>
<evidence type="ECO:0000313" key="2">
    <source>
        <dbReference type="Proteomes" id="UP000315724"/>
    </source>
</evidence>
<dbReference type="KEGG" id="tpol:Mal48_16590"/>
<sequence length="413" mass="45431">MVTLHPVTRALVPVDSEAAHRISAPNYDEFQSDKEIWDLIQQKPDNVLCITMAHCHTDDLANACEEGGPEALKHSGEQMQELIKSSLSKEVQNLLWIYEITSPKRPDAPQLGVGGYAATKEIRTEETPHGTIIRNEGIRPEKANGRAQLIDATNAYIGTVNLAVKDSAGSLQTAMESISNGRDCSYEATDEAGNIHRVWLVTDAAEQKGLIDLLAAEPAAYVADGNHRSAAAAALGKDYFLTVFFPTKQLGLEPYNRLLPLNGVSAEDFLAQAAENFNVAEVADAKTYRPDSVHKLGVYLTGKWYELTPKEGSYDPENAAESIDADIVQRHIIDKILGMSDNRDKRINYVGGNKTSEYLVERVNNGDFELAISLAPVTMDQFVDVCDQNRFMPPKSTWFDPKVRSGLVIALLD</sequence>
<dbReference type="PANTHER" id="PTHR36454:SF1">
    <property type="entry name" value="DUF1015 DOMAIN-CONTAINING PROTEIN"/>
    <property type="match status" value="1"/>
</dbReference>
<dbReference type="PANTHER" id="PTHR36454">
    <property type="entry name" value="LMO2823 PROTEIN"/>
    <property type="match status" value="1"/>
</dbReference>
<reference evidence="1 2" key="1">
    <citation type="submission" date="2019-02" db="EMBL/GenBank/DDBJ databases">
        <title>Deep-cultivation of Planctomycetes and their phenomic and genomic characterization uncovers novel biology.</title>
        <authorList>
            <person name="Wiegand S."/>
            <person name="Jogler M."/>
            <person name="Boedeker C."/>
            <person name="Pinto D."/>
            <person name="Vollmers J."/>
            <person name="Rivas-Marin E."/>
            <person name="Kohn T."/>
            <person name="Peeters S.H."/>
            <person name="Heuer A."/>
            <person name="Rast P."/>
            <person name="Oberbeckmann S."/>
            <person name="Bunk B."/>
            <person name="Jeske O."/>
            <person name="Meyerdierks A."/>
            <person name="Storesund J.E."/>
            <person name="Kallscheuer N."/>
            <person name="Luecker S."/>
            <person name="Lage O.M."/>
            <person name="Pohl T."/>
            <person name="Merkel B.J."/>
            <person name="Hornburger P."/>
            <person name="Mueller R.-W."/>
            <person name="Bruemmer F."/>
            <person name="Labrenz M."/>
            <person name="Spormann A.M."/>
            <person name="Op den Camp H."/>
            <person name="Overmann J."/>
            <person name="Amann R."/>
            <person name="Jetten M.S.M."/>
            <person name="Mascher T."/>
            <person name="Medema M.H."/>
            <person name="Devos D.P."/>
            <person name="Kaster A.-K."/>
            <person name="Ovreas L."/>
            <person name="Rohde M."/>
            <person name="Galperin M.Y."/>
            <person name="Jogler C."/>
        </authorList>
    </citation>
    <scope>NUCLEOTIDE SEQUENCE [LARGE SCALE GENOMIC DNA]</scope>
    <source>
        <strain evidence="1 2">Mal48</strain>
    </source>
</reference>
<dbReference type="OrthoDB" id="9781616at2"/>
<dbReference type="RefSeq" id="WP_145197644.1">
    <property type="nucleotide sequence ID" value="NZ_CP036267.1"/>
</dbReference>
<dbReference type="AlphaFoldDB" id="A0A517QLA5"/>
<keyword evidence="2" id="KW-1185">Reference proteome</keyword>
<protein>
    <recommendedName>
        <fullName evidence="3">DUF1015 domain-containing protein</fullName>
    </recommendedName>
</protein>
<proteinExistence type="predicted"/>
<dbReference type="Pfam" id="PF06245">
    <property type="entry name" value="DUF1015"/>
    <property type="match status" value="1"/>
</dbReference>
<evidence type="ECO:0000313" key="1">
    <source>
        <dbReference type="EMBL" id="QDT32413.1"/>
    </source>
</evidence>
<organism evidence="1 2">
    <name type="scientific">Thalassoglobus polymorphus</name>
    <dbReference type="NCBI Taxonomy" id="2527994"/>
    <lineage>
        <taxon>Bacteria</taxon>
        <taxon>Pseudomonadati</taxon>
        <taxon>Planctomycetota</taxon>
        <taxon>Planctomycetia</taxon>
        <taxon>Planctomycetales</taxon>
        <taxon>Planctomycetaceae</taxon>
        <taxon>Thalassoglobus</taxon>
    </lineage>
</organism>
<gene>
    <name evidence="1" type="ORF">Mal48_16590</name>
</gene>
<evidence type="ECO:0008006" key="3">
    <source>
        <dbReference type="Google" id="ProtNLM"/>
    </source>
</evidence>
<dbReference type="EMBL" id="CP036267">
    <property type="protein sequence ID" value="QDT32413.1"/>
    <property type="molecule type" value="Genomic_DNA"/>
</dbReference>
<name>A0A517QLA5_9PLAN</name>
<accession>A0A517QLA5</accession>
<dbReference type="Proteomes" id="UP000315724">
    <property type="component" value="Chromosome"/>
</dbReference>